<protein>
    <submittedName>
        <fullName evidence="1">Methyltransferase type 12</fullName>
    </submittedName>
</protein>
<dbReference type="EMBL" id="MBUA01000001">
    <property type="protein sequence ID" value="MBC6489987.1"/>
    <property type="molecule type" value="Genomic_DNA"/>
</dbReference>
<comment type="caution">
    <text evidence="1">The sequence shown here is derived from an EMBL/GenBank/DDBJ whole genome shotgun (WGS) entry which is preliminary data.</text>
</comment>
<evidence type="ECO:0000313" key="2">
    <source>
        <dbReference type="Proteomes" id="UP000765802"/>
    </source>
</evidence>
<keyword evidence="2" id="KW-1185">Reference proteome</keyword>
<keyword evidence="1" id="KW-0489">Methyltransferase</keyword>
<name>A0ABR7M4P2_9BACT</name>
<dbReference type="Proteomes" id="UP000765802">
    <property type="component" value="Unassembled WGS sequence"/>
</dbReference>
<dbReference type="PANTHER" id="PTHR43861:SF6">
    <property type="entry name" value="METHYLTRANSFERASE TYPE 11"/>
    <property type="match status" value="1"/>
</dbReference>
<dbReference type="Pfam" id="PF13489">
    <property type="entry name" value="Methyltransf_23"/>
    <property type="match status" value="1"/>
</dbReference>
<gene>
    <name evidence="1" type="ORF">BC349_03335</name>
</gene>
<keyword evidence="1" id="KW-0808">Transferase</keyword>
<dbReference type="Gene3D" id="3.40.50.150">
    <property type="entry name" value="Vaccinia Virus protein VP39"/>
    <property type="match status" value="1"/>
</dbReference>
<dbReference type="GO" id="GO:0008168">
    <property type="term" value="F:methyltransferase activity"/>
    <property type="evidence" value="ECO:0007669"/>
    <property type="project" value="UniProtKB-KW"/>
</dbReference>
<proteinExistence type="predicted"/>
<dbReference type="CDD" id="cd02440">
    <property type="entry name" value="AdoMet_MTases"/>
    <property type="match status" value="1"/>
</dbReference>
<dbReference type="GO" id="GO:0032259">
    <property type="term" value="P:methylation"/>
    <property type="evidence" value="ECO:0007669"/>
    <property type="project" value="UniProtKB-KW"/>
</dbReference>
<evidence type="ECO:0000313" key="1">
    <source>
        <dbReference type="EMBL" id="MBC6489987.1"/>
    </source>
</evidence>
<dbReference type="SUPFAM" id="SSF53335">
    <property type="entry name" value="S-adenosyl-L-methionine-dependent methyltransferases"/>
    <property type="match status" value="1"/>
</dbReference>
<organism evidence="1 2">
    <name type="scientific">Flavihumibacter stibioxidans</name>
    <dbReference type="NCBI Taxonomy" id="1834163"/>
    <lineage>
        <taxon>Bacteria</taxon>
        <taxon>Pseudomonadati</taxon>
        <taxon>Bacteroidota</taxon>
        <taxon>Chitinophagia</taxon>
        <taxon>Chitinophagales</taxon>
        <taxon>Chitinophagaceae</taxon>
        <taxon>Flavihumibacter</taxon>
    </lineage>
</organism>
<sequence>MPVIHYQHCPVCGGANIKPVLSARDFTVSQQVFSIWECADCTLRFTQDVPDQDSIGPFYQSETYISHSDTKKGMVNTAYHLVRSYTLKEKVKLIRRVTGKRSGRILDIGAGTGAFLDQLNKAGWKVTGLEPDAGARSVATEKYGLQLKEPAALSSLEAGAYDAITLWHVLEHVHDLHQYMERIRELLAPGGALILGLPNYQSADAYIYAENWAAYDVPRHLYHFSPASVKKLLSLHGMSVKSLLPMWFDSFYISLLSEQYKNGKPGYIAAVLNGLRSNKKAFSAPENASSVIYIAGK</sequence>
<dbReference type="PANTHER" id="PTHR43861">
    <property type="entry name" value="TRANS-ACONITATE 2-METHYLTRANSFERASE-RELATED"/>
    <property type="match status" value="1"/>
</dbReference>
<dbReference type="InterPro" id="IPR029063">
    <property type="entry name" value="SAM-dependent_MTases_sf"/>
</dbReference>
<accession>A0ABR7M4P2</accession>
<reference evidence="1 2" key="1">
    <citation type="submission" date="2016-07" db="EMBL/GenBank/DDBJ databases">
        <title>Genome analysis of Flavihumibacter stibioxidans YS-17.</title>
        <authorList>
            <person name="Shi K."/>
            <person name="Han Y."/>
            <person name="Wang G."/>
        </authorList>
    </citation>
    <scope>NUCLEOTIDE SEQUENCE [LARGE SCALE GENOMIC DNA]</scope>
    <source>
        <strain evidence="1 2">YS-17</strain>
    </source>
</reference>
<dbReference type="RefSeq" id="WP_187255317.1">
    <property type="nucleotide sequence ID" value="NZ_JBHULF010000006.1"/>
</dbReference>